<keyword evidence="3" id="KW-1185">Reference proteome</keyword>
<protein>
    <submittedName>
        <fullName evidence="2">Uncharacterized protein</fullName>
    </submittedName>
</protein>
<feature type="signal peptide" evidence="1">
    <location>
        <begin position="1"/>
        <end position="23"/>
    </location>
</feature>
<accession>A0ABQ8J4Z3</accession>
<name>A0ABQ8J4Z3_DERPT</name>
<keyword evidence="1" id="KW-0732">Signal</keyword>
<reference evidence="2 3" key="2">
    <citation type="journal article" date="2022" name="Mol. Biol. Evol.">
        <title>Comparative Genomics Reveals Insights into the Divergent Evolution of Astigmatic Mites and Household Pest Adaptations.</title>
        <authorList>
            <person name="Xiong Q."/>
            <person name="Wan A.T."/>
            <person name="Liu X."/>
            <person name="Fung C.S."/>
            <person name="Xiao X."/>
            <person name="Malainual N."/>
            <person name="Hou J."/>
            <person name="Wang L."/>
            <person name="Wang M."/>
            <person name="Yang K.Y."/>
            <person name="Cui Y."/>
            <person name="Leung E.L."/>
            <person name="Nong W."/>
            <person name="Shin S.K."/>
            <person name="Au S.W."/>
            <person name="Jeong K.Y."/>
            <person name="Chew F.T."/>
            <person name="Hui J.H."/>
            <person name="Leung T.F."/>
            <person name="Tungtrongchitr A."/>
            <person name="Zhong N."/>
            <person name="Liu Z."/>
            <person name="Tsui S.K."/>
        </authorList>
    </citation>
    <scope>NUCLEOTIDE SEQUENCE [LARGE SCALE GENOMIC DNA]</scope>
    <source>
        <tissue evidence="2">Whole mite body</tissue>
    </source>
</reference>
<feature type="chain" id="PRO_5047087955" evidence="1">
    <location>
        <begin position="24"/>
        <end position="80"/>
    </location>
</feature>
<proteinExistence type="predicted"/>
<dbReference type="EMBL" id="NJHN03000075">
    <property type="protein sequence ID" value="KAH9417653.1"/>
    <property type="molecule type" value="Genomic_DNA"/>
</dbReference>
<gene>
    <name evidence="2" type="ORF">DERP_010468</name>
</gene>
<reference evidence="2 3" key="1">
    <citation type="journal article" date="2018" name="J. Allergy Clin. Immunol.">
        <title>High-quality assembly of Dermatophagoides pteronyssinus genome and transcriptome reveals a wide range of novel allergens.</title>
        <authorList>
            <person name="Liu X.Y."/>
            <person name="Yang K.Y."/>
            <person name="Wang M.Q."/>
            <person name="Kwok J.S."/>
            <person name="Zeng X."/>
            <person name="Yang Z."/>
            <person name="Xiao X.J."/>
            <person name="Lau C.P."/>
            <person name="Li Y."/>
            <person name="Huang Z.M."/>
            <person name="Ba J.G."/>
            <person name="Yim A.K."/>
            <person name="Ouyang C.Y."/>
            <person name="Ngai S.M."/>
            <person name="Chan T.F."/>
            <person name="Leung E.L."/>
            <person name="Liu L."/>
            <person name="Liu Z.G."/>
            <person name="Tsui S.K."/>
        </authorList>
    </citation>
    <scope>NUCLEOTIDE SEQUENCE [LARGE SCALE GENOMIC DNA]</scope>
    <source>
        <strain evidence="2">Derp</strain>
    </source>
</reference>
<evidence type="ECO:0000313" key="2">
    <source>
        <dbReference type="EMBL" id="KAH9417653.1"/>
    </source>
</evidence>
<evidence type="ECO:0000256" key="1">
    <source>
        <dbReference type="SAM" id="SignalP"/>
    </source>
</evidence>
<organism evidence="2 3">
    <name type="scientific">Dermatophagoides pteronyssinus</name>
    <name type="common">European house dust mite</name>
    <dbReference type="NCBI Taxonomy" id="6956"/>
    <lineage>
        <taxon>Eukaryota</taxon>
        <taxon>Metazoa</taxon>
        <taxon>Ecdysozoa</taxon>
        <taxon>Arthropoda</taxon>
        <taxon>Chelicerata</taxon>
        <taxon>Arachnida</taxon>
        <taxon>Acari</taxon>
        <taxon>Acariformes</taxon>
        <taxon>Sarcoptiformes</taxon>
        <taxon>Astigmata</taxon>
        <taxon>Psoroptidia</taxon>
        <taxon>Analgoidea</taxon>
        <taxon>Pyroglyphidae</taxon>
        <taxon>Dermatophagoidinae</taxon>
        <taxon>Dermatophagoides</taxon>
    </lineage>
</organism>
<evidence type="ECO:0000313" key="3">
    <source>
        <dbReference type="Proteomes" id="UP000887458"/>
    </source>
</evidence>
<sequence>MKVSIVIMVSLMALMIQWSEIHAFPSPIETFANFFKCTALHLSEQCLDLAYRCLLLANPWKCFKTLKCAELSLAQCTIIE</sequence>
<comment type="caution">
    <text evidence="2">The sequence shown here is derived from an EMBL/GenBank/DDBJ whole genome shotgun (WGS) entry which is preliminary data.</text>
</comment>
<dbReference type="Proteomes" id="UP000887458">
    <property type="component" value="Unassembled WGS sequence"/>
</dbReference>